<evidence type="ECO:0000256" key="7">
    <source>
        <dbReference type="SAM" id="MobiDB-lite"/>
    </source>
</evidence>
<dbReference type="EMBL" id="CACVBS010000067">
    <property type="protein sequence ID" value="CAA7268283.1"/>
    <property type="molecule type" value="Genomic_DNA"/>
</dbReference>
<keyword evidence="5" id="KW-0496">Mitochondrion</keyword>
<protein>
    <recommendedName>
        <fullName evidence="10">Ribosomal protein L27</fullName>
    </recommendedName>
</protein>
<dbReference type="PANTHER" id="PTHR21338">
    <property type="entry name" value="MITOCHONDRIAL RIBOSOMAL PROTEIN L41"/>
    <property type="match status" value="1"/>
</dbReference>
<evidence type="ECO:0000313" key="9">
    <source>
        <dbReference type="Proteomes" id="UP000467700"/>
    </source>
</evidence>
<comment type="similarity">
    <text evidence="2">Belongs to the mitochondrion-specific ribosomal protein mL41 family.</text>
</comment>
<feature type="compositionally biased region" description="Basic and acidic residues" evidence="7">
    <location>
        <begin position="172"/>
        <end position="184"/>
    </location>
</feature>
<reference evidence="8 9" key="1">
    <citation type="submission" date="2020-01" db="EMBL/GenBank/DDBJ databases">
        <authorList>
            <person name="Gupta K D."/>
        </authorList>
    </citation>
    <scope>NUCLEOTIDE SEQUENCE [LARGE SCALE GENOMIC DNA]</scope>
</reference>
<keyword evidence="4" id="KW-0689">Ribosomal protein</keyword>
<dbReference type="GO" id="GO:0006412">
    <property type="term" value="P:translation"/>
    <property type="evidence" value="ECO:0007669"/>
    <property type="project" value="TreeGrafter"/>
</dbReference>
<evidence type="ECO:0000256" key="4">
    <source>
        <dbReference type="ARBA" id="ARBA00022980"/>
    </source>
</evidence>
<feature type="region of interest" description="Disordered" evidence="7">
    <location>
        <begin position="1"/>
        <end position="44"/>
    </location>
</feature>
<dbReference type="GO" id="GO:0003735">
    <property type="term" value="F:structural constituent of ribosome"/>
    <property type="evidence" value="ECO:0007669"/>
    <property type="project" value="InterPro"/>
</dbReference>
<dbReference type="InterPro" id="IPR019189">
    <property type="entry name" value="Ribosomal_mL41"/>
</dbReference>
<evidence type="ECO:0000256" key="3">
    <source>
        <dbReference type="ARBA" id="ARBA00022946"/>
    </source>
</evidence>
<evidence type="ECO:0000256" key="6">
    <source>
        <dbReference type="ARBA" id="ARBA00023274"/>
    </source>
</evidence>
<feature type="region of interest" description="Disordered" evidence="7">
    <location>
        <begin position="163"/>
        <end position="184"/>
    </location>
</feature>
<dbReference type="PANTHER" id="PTHR21338:SF0">
    <property type="entry name" value="LARGE RIBOSOMAL SUBUNIT PROTEIN ML41"/>
    <property type="match status" value="1"/>
</dbReference>
<comment type="subcellular location">
    <subcellularLocation>
        <location evidence="1">Mitochondrion</location>
    </subcellularLocation>
</comment>
<keyword evidence="9" id="KW-1185">Reference proteome</keyword>
<organism evidence="8 9">
    <name type="scientific">Cyclocybe aegerita</name>
    <name type="common">Black poplar mushroom</name>
    <name type="synonym">Agrocybe aegerita</name>
    <dbReference type="NCBI Taxonomy" id="1973307"/>
    <lineage>
        <taxon>Eukaryota</taxon>
        <taxon>Fungi</taxon>
        <taxon>Dikarya</taxon>
        <taxon>Basidiomycota</taxon>
        <taxon>Agaricomycotina</taxon>
        <taxon>Agaricomycetes</taxon>
        <taxon>Agaricomycetidae</taxon>
        <taxon>Agaricales</taxon>
        <taxon>Agaricineae</taxon>
        <taxon>Bolbitiaceae</taxon>
        <taxon>Cyclocybe</taxon>
    </lineage>
</organism>
<dbReference type="Pfam" id="PF09809">
    <property type="entry name" value="MRP-L27"/>
    <property type="match status" value="1"/>
</dbReference>
<dbReference type="OrthoDB" id="408933at2759"/>
<accession>A0A8S0XQ26</accession>
<dbReference type="AlphaFoldDB" id="A0A8S0XQ26"/>
<proteinExistence type="inferred from homology"/>
<evidence type="ECO:0008006" key="10">
    <source>
        <dbReference type="Google" id="ProtNLM"/>
    </source>
</evidence>
<name>A0A8S0XQ26_CYCAE</name>
<dbReference type="Proteomes" id="UP000467700">
    <property type="component" value="Unassembled WGS sequence"/>
</dbReference>
<keyword evidence="3" id="KW-0809">Transit peptide</keyword>
<keyword evidence="6" id="KW-0687">Ribonucleoprotein</keyword>
<evidence type="ECO:0000256" key="5">
    <source>
        <dbReference type="ARBA" id="ARBA00023128"/>
    </source>
</evidence>
<sequence>MFPTAARLSKASRAPLTPKRGNKDYYKGTRQAFLPGGPRTGAPGKHVIRGRAKYRLLDSKVRVYVAPPIEEIESSLLKPYVAMDARLRNDQKLAVWGKYHGTGGLTPEHFLRVAREHTYARLNQENPTMYPGYNPSWMNARLKLNIMGDPSAKGIAVRGAQPIGGAANKSSGLRELEVVESKSS</sequence>
<gene>
    <name evidence="8" type="ORF">AAE3_LOCUS10497</name>
</gene>
<dbReference type="GO" id="GO:0005762">
    <property type="term" value="C:mitochondrial large ribosomal subunit"/>
    <property type="evidence" value="ECO:0007669"/>
    <property type="project" value="InterPro"/>
</dbReference>
<evidence type="ECO:0000256" key="2">
    <source>
        <dbReference type="ARBA" id="ARBA00010152"/>
    </source>
</evidence>
<evidence type="ECO:0000256" key="1">
    <source>
        <dbReference type="ARBA" id="ARBA00004173"/>
    </source>
</evidence>
<evidence type="ECO:0000313" key="8">
    <source>
        <dbReference type="EMBL" id="CAA7268283.1"/>
    </source>
</evidence>
<comment type="caution">
    <text evidence="8">The sequence shown here is derived from an EMBL/GenBank/DDBJ whole genome shotgun (WGS) entry which is preliminary data.</text>
</comment>